<keyword evidence="1" id="KW-0812">Transmembrane</keyword>
<evidence type="ECO:0000313" key="4">
    <source>
        <dbReference type="Proteomes" id="UP000045545"/>
    </source>
</evidence>
<feature type="transmembrane region" description="Helical" evidence="1">
    <location>
        <begin position="307"/>
        <end position="330"/>
    </location>
</feature>
<dbReference type="PANTHER" id="PTHR34978:SF3">
    <property type="entry name" value="SLR0241 PROTEIN"/>
    <property type="match status" value="1"/>
</dbReference>
<organism evidence="3 4">
    <name type="scientific">Syntrophomonas zehnderi OL-4</name>
    <dbReference type="NCBI Taxonomy" id="690567"/>
    <lineage>
        <taxon>Bacteria</taxon>
        <taxon>Bacillati</taxon>
        <taxon>Bacillota</taxon>
        <taxon>Clostridia</taxon>
        <taxon>Eubacteriales</taxon>
        <taxon>Syntrophomonadaceae</taxon>
        <taxon>Syntrophomonas</taxon>
    </lineage>
</organism>
<dbReference type="AlphaFoldDB" id="A0A0E3W3W7"/>
<dbReference type="Pfam" id="PF05569">
    <property type="entry name" value="Peptidase_M56"/>
    <property type="match status" value="1"/>
</dbReference>
<dbReference type="RefSeq" id="WP_046500039.1">
    <property type="nucleotide sequence ID" value="NZ_CGIH01000052.1"/>
</dbReference>
<keyword evidence="4" id="KW-1185">Reference proteome</keyword>
<dbReference type="PANTHER" id="PTHR34978">
    <property type="entry name" value="POSSIBLE SENSOR-TRANSDUCER PROTEIN BLAR"/>
    <property type="match status" value="1"/>
</dbReference>
<reference evidence="3 4" key="1">
    <citation type="submission" date="2015-03" db="EMBL/GenBank/DDBJ databases">
        <authorList>
            <person name="Murphy D."/>
        </authorList>
    </citation>
    <scope>NUCLEOTIDE SEQUENCE [LARGE SCALE GENOMIC DNA]</scope>
    <source>
        <strain evidence="3 4">OL-4</strain>
    </source>
</reference>
<dbReference type="InterPro" id="IPR052173">
    <property type="entry name" value="Beta-lactam_resp_regulator"/>
</dbReference>
<name>A0A0E3W3W7_9FIRM</name>
<dbReference type="STRING" id="690567.2731"/>
<feature type="transmembrane region" description="Helical" evidence="1">
    <location>
        <begin position="109"/>
        <end position="127"/>
    </location>
</feature>
<dbReference type="EMBL" id="CGIH01000052">
    <property type="protein sequence ID" value="CFY09851.1"/>
    <property type="molecule type" value="Genomic_DNA"/>
</dbReference>
<keyword evidence="1" id="KW-0472">Membrane</keyword>
<proteinExistence type="predicted"/>
<dbReference type="OrthoDB" id="9816453at2"/>
<dbReference type="InterPro" id="IPR008756">
    <property type="entry name" value="Peptidase_M56"/>
</dbReference>
<accession>A0A0E3W3W7</accession>
<gene>
    <name evidence="3" type="ORF">2731</name>
</gene>
<feature type="transmembrane region" description="Helical" evidence="1">
    <location>
        <begin position="6"/>
        <end position="26"/>
    </location>
</feature>
<keyword evidence="1" id="KW-1133">Transmembrane helix</keyword>
<feature type="domain" description="Peptidase M56" evidence="2">
    <location>
        <begin position="10"/>
        <end position="298"/>
    </location>
</feature>
<evidence type="ECO:0000313" key="3">
    <source>
        <dbReference type="EMBL" id="CFY09851.1"/>
    </source>
</evidence>
<evidence type="ECO:0000256" key="1">
    <source>
        <dbReference type="SAM" id="Phobius"/>
    </source>
</evidence>
<feature type="transmembrane region" description="Helical" evidence="1">
    <location>
        <begin position="38"/>
        <end position="57"/>
    </location>
</feature>
<dbReference type="CDD" id="cd07341">
    <property type="entry name" value="M56_BlaR1_MecR1_like"/>
    <property type="match status" value="1"/>
</dbReference>
<dbReference type="Proteomes" id="UP000045545">
    <property type="component" value="Unassembled WGS sequence"/>
</dbReference>
<evidence type="ECO:0000259" key="2">
    <source>
        <dbReference type="Pfam" id="PF05569"/>
    </source>
</evidence>
<sequence length="492" mass="55184">MFLDLYNQILIMAIVGGGLYLILKLLSVVTLKYFTAAWHYFSYLFLSTFFLIPYYALLSRFDLHFIPDVDEWVLLSKTLLNPSSPINSAAEKIPAIPGESYITYSYLELLPYLLMAGTVIFTLIIIVQNYRLNQRIFRACRLADDKEILETFAKCKQELGIGKEIPVYISAYINTPFLSGILKPRIVLPNIELQAEELRYVFLHELTHWKNHDAWLKSLMLLINVIHWFNPLAYLARRDIDRLGEAFCDESVTRSMNQEERRRYCELILSVLWHVAEPNNICSAFSDKRDIERRISMIMKAEKSKKWVRMLAVAVTLALAVTGTAAAYAATAGGAESILDSSAPFNTDALSGANTGTLVTEADGLAPAQSEVLPESEVYSVSKDNVPMGTVTWADTTIPYNYEMRFISSASGGYFIIRSGITATFKFSIKGGSSENVRVAFKNRSGNTTVLFEGSASSKTVSYTPSQDIEGNFFVWNKGVADITLTNISLSY</sequence>
<protein>
    <submittedName>
        <fullName evidence="3">Peptidase M56, BlaR1</fullName>
    </submittedName>
</protein>